<reference evidence="9 10" key="1">
    <citation type="submission" date="2021-01" db="EMBL/GenBank/DDBJ databases">
        <title>Whole genome shotgun sequence of Actinoplanes lobatus NBRC 12513.</title>
        <authorList>
            <person name="Komaki H."/>
            <person name="Tamura T."/>
        </authorList>
    </citation>
    <scope>NUCLEOTIDE SEQUENCE [LARGE SCALE GENOMIC DNA]</scope>
    <source>
        <strain evidence="9 10">NBRC 12513</strain>
    </source>
</reference>
<dbReference type="InterPro" id="IPR000515">
    <property type="entry name" value="MetI-like"/>
</dbReference>
<feature type="transmembrane region" description="Helical" evidence="7">
    <location>
        <begin position="158"/>
        <end position="181"/>
    </location>
</feature>
<keyword evidence="3" id="KW-1003">Cell membrane</keyword>
<dbReference type="Gene3D" id="1.10.3720.10">
    <property type="entry name" value="MetI-like"/>
    <property type="match status" value="1"/>
</dbReference>
<feature type="transmembrane region" description="Helical" evidence="7">
    <location>
        <begin position="208"/>
        <end position="227"/>
    </location>
</feature>
<evidence type="ECO:0000256" key="2">
    <source>
        <dbReference type="ARBA" id="ARBA00022448"/>
    </source>
</evidence>
<evidence type="ECO:0000256" key="3">
    <source>
        <dbReference type="ARBA" id="ARBA00022475"/>
    </source>
</evidence>
<feature type="transmembrane region" description="Helical" evidence="7">
    <location>
        <begin position="78"/>
        <end position="97"/>
    </location>
</feature>
<dbReference type="InterPro" id="IPR051393">
    <property type="entry name" value="ABC_transporter_permease"/>
</dbReference>
<dbReference type="SUPFAM" id="SSF161098">
    <property type="entry name" value="MetI-like"/>
    <property type="match status" value="1"/>
</dbReference>
<evidence type="ECO:0000256" key="1">
    <source>
        <dbReference type="ARBA" id="ARBA00004651"/>
    </source>
</evidence>
<dbReference type="PROSITE" id="PS50928">
    <property type="entry name" value="ABC_TM1"/>
    <property type="match status" value="1"/>
</dbReference>
<dbReference type="InterPro" id="IPR035906">
    <property type="entry name" value="MetI-like_sf"/>
</dbReference>
<dbReference type="PANTHER" id="PTHR30193">
    <property type="entry name" value="ABC TRANSPORTER PERMEASE PROTEIN"/>
    <property type="match status" value="1"/>
</dbReference>
<accession>A0ABQ4AVH6</accession>
<protein>
    <submittedName>
        <fullName evidence="9">ABC transporter permease</fullName>
    </submittedName>
</protein>
<keyword evidence="6 7" id="KW-0472">Membrane</keyword>
<feature type="transmembrane region" description="Helical" evidence="7">
    <location>
        <begin position="109"/>
        <end position="130"/>
    </location>
</feature>
<keyword evidence="10" id="KW-1185">Reference proteome</keyword>
<name>A0ABQ4AVH6_9ACTN</name>
<organism evidence="9 10">
    <name type="scientific">Actinoplanes lobatus</name>
    <dbReference type="NCBI Taxonomy" id="113568"/>
    <lineage>
        <taxon>Bacteria</taxon>
        <taxon>Bacillati</taxon>
        <taxon>Actinomycetota</taxon>
        <taxon>Actinomycetes</taxon>
        <taxon>Micromonosporales</taxon>
        <taxon>Micromonosporaceae</taxon>
        <taxon>Actinoplanes</taxon>
    </lineage>
</organism>
<feature type="domain" description="ABC transmembrane type-1" evidence="8">
    <location>
        <begin position="72"/>
        <end position="285"/>
    </location>
</feature>
<evidence type="ECO:0000256" key="5">
    <source>
        <dbReference type="ARBA" id="ARBA00022989"/>
    </source>
</evidence>
<keyword evidence="5 7" id="KW-1133">Transmembrane helix</keyword>
<dbReference type="Pfam" id="PF00528">
    <property type="entry name" value="BPD_transp_1"/>
    <property type="match status" value="1"/>
</dbReference>
<gene>
    <name evidence="9" type="ORF">Alo02nite_76880</name>
</gene>
<comment type="caution">
    <text evidence="9">The sequence shown here is derived from an EMBL/GenBank/DDBJ whole genome shotgun (WGS) entry which is preliminary data.</text>
</comment>
<keyword evidence="4 7" id="KW-0812">Transmembrane</keyword>
<comment type="similarity">
    <text evidence="7">Belongs to the binding-protein-dependent transport system permease family.</text>
</comment>
<evidence type="ECO:0000259" key="8">
    <source>
        <dbReference type="PROSITE" id="PS50928"/>
    </source>
</evidence>
<evidence type="ECO:0000313" key="9">
    <source>
        <dbReference type="EMBL" id="GIE44790.1"/>
    </source>
</evidence>
<comment type="subcellular location">
    <subcellularLocation>
        <location evidence="1 7">Cell membrane</location>
        <topology evidence="1 7">Multi-pass membrane protein</topology>
    </subcellularLocation>
</comment>
<feature type="transmembrane region" description="Helical" evidence="7">
    <location>
        <begin position="269"/>
        <end position="288"/>
    </location>
</feature>
<sequence length="297" mass="32902">MSTLGSVRKRDNKAAFLFLLPWFAGLVLITAGPVTASLVLGFTDYNLIQPPEFNGLENITRMLGDQRLHHALGVTFEYVLISVPLQLAAALGLAMLLDRGMRGLAFYRSAFYLPSLLGSSVAIAVLWRQIFGAEGLFNQLLSVFGLTGRGWISDPDTALSTLIVLNVWTFGAPMVIFLAGLRQIPVMYYEAAQVDGASRWLQFRRITLPLLSPIIFFNLVLQIIHAFQSFTQAFVVSGGTGGPSDSTMFYTLYLYQRGFHNFDMGYASALAWLLLIIIAAFTAINFLAAKKWVFYDD</sequence>
<evidence type="ECO:0000256" key="7">
    <source>
        <dbReference type="RuleBase" id="RU363032"/>
    </source>
</evidence>
<evidence type="ECO:0000256" key="4">
    <source>
        <dbReference type="ARBA" id="ARBA00022692"/>
    </source>
</evidence>
<evidence type="ECO:0000256" key="6">
    <source>
        <dbReference type="ARBA" id="ARBA00023136"/>
    </source>
</evidence>
<evidence type="ECO:0000313" key="10">
    <source>
        <dbReference type="Proteomes" id="UP000631312"/>
    </source>
</evidence>
<keyword evidence="2 7" id="KW-0813">Transport</keyword>
<proteinExistence type="inferred from homology"/>
<dbReference type="CDD" id="cd06261">
    <property type="entry name" value="TM_PBP2"/>
    <property type="match status" value="1"/>
</dbReference>
<dbReference type="EMBL" id="BOMP01000142">
    <property type="protein sequence ID" value="GIE44790.1"/>
    <property type="molecule type" value="Genomic_DNA"/>
</dbReference>
<dbReference type="Proteomes" id="UP000631312">
    <property type="component" value="Unassembled WGS sequence"/>
</dbReference>
<dbReference type="PANTHER" id="PTHR30193:SF1">
    <property type="entry name" value="ABC TRANSPORTER PERMEASE PROTEIN YESP-RELATED"/>
    <property type="match status" value="1"/>
</dbReference>